<feature type="region of interest" description="Disordered" evidence="1">
    <location>
        <begin position="1002"/>
        <end position="1052"/>
    </location>
</feature>
<proteinExistence type="predicted"/>
<feature type="signal peptide" evidence="2">
    <location>
        <begin position="1"/>
        <end position="24"/>
    </location>
</feature>
<evidence type="ECO:0000313" key="3">
    <source>
        <dbReference type="EMBL" id="GLI94149.1"/>
    </source>
</evidence>
<name>A0A9W6LT96_9HYPH</name>
<accession>A0A9W6LT96</accession>
<feature type="chain" id="PRO_5040952255" evidence="2">
    <location>
        <begin position="25"/>
        <end position="1711"/>
    </location>
</feature>
<evidence type="ECO:0000256" key="1">
    <source>
        <dbReference type="SAM" id="MobiDB-lite"/>
    </source>
</evidence>
<dbReference type="EMBL" id="BSEC01000001">
    <property type="protein sequence ID" value="GLI94149.1"/>
    <property type="molecule type" value="Genomic_DNA"/>
</dbReference>
<evidence type="ECO:0000256" key="2">
    <source>
        <dbReference type="SAM" id="SignalP"/>
    </source>
</evidence>
<reference evidence="3" key="1">
    <citation type="journal article" date="2023" name="Int. J. Syst. Evol. Microbiol.">
        <title>Methylocystis iwaonis sp. nov., a type II methane-oxidizing bacterium from surface soil of a rice paddy field in Japan, and emended description of the genus Methylocystis (ex Whittenbury et al. 1970) Bowman et al. 1993.</title>
        <authorList>
            <person name="Kaise H."/>
            <person name="Sawadogo J.B."/>
            <person name="Alam M.S."/>
            <person name="Ueno C."/>
            <person name="Dianou D."/>
            <person name="Shinjo R."/>
            <person name="Asakawa S."/>
        </authorList>
    </citation>
    <scope>NUCLEOTIDE SEQUENCE</scope>
    <source>
        <strain evidence="3">LMG27198</strain>
    </source>
</reference>
<comment type="caution">
    <text evidence="3">The sequence shown here is derived from an EMBL/GenBank/DDBJ whole genome shotgun (WGS) entry which is preliminary data.</text>
</comment>
<organism evidence="3 4">
    <name type="scientific">Methylocystis echinoides</name>
    <dbReference type="NCBI Taxonomy" id="29468"/>
    <lineage>
        <taxon>Bacteria</taxon>
        <taxon>Pseudomonadati</taxon>
        <taxon>Pseudomonadota</taxon>
        <taxon>Alphaproteobacteria</taxon>
        <taxon>Hyphomicrobiales</taxon>
        <taxon>Methylocystaceae</taxon>
        <taxon>Methylocystis</taxon>
    </lineage>
</organism>
<protein>
    <submittedName>
        <fullName evidence="3">Uncharacterized protein</fullName>
    </submittedName>
</protein>
<sequence>MRRLAFSLFLAGAALLLSPEHAFAKDAGEPPPAAIAVSPAELPLDRDSAALITIPAPGRYSIRSKSPTGARIELVDMIAGPLEFAGAAGLRDGRIDALLDKGVYKLRIGAVKDAKGKAGVAVETFTEVDKTRPALLAGGTVGGELGDLQQRSYALDIKTAGPVYLEAVGRALQDLRVWQTDGALVDLAFERTSVEPRPGRFMNRLRLEGRLEPGRYVVTAYGGEKLAWTDGATAQPFLLRVTEPALLAAGVATGVIGPFGAARFDAPAAYDAFRLELPQQAPARLEARRGGARDLAVIDKSSRAPVATLRLGGDGATPARLEISGQEGQSYTLRAVHQSDRETFEGAGPHLVSVDVAGEGGDEAPATALLARLESDGKTRVIASDLPRIGAGKAWRGRFNLLGPVSLLFEATRDGVVVIDAKGPKLRASITPALGSLAPPRAERDNTRYDLVAGFYLLTLQPLGDAGGVVDLTLGPPGLSPPAPAALPARATISFGEQALETGSYLLLANTAPQLLTGPRVVALPAALDKAPLALRQEAGKEIAIPLRLPKEGKVIARDATGAEAALAFEGEKTENDQRLVTVKIPPADKARALGLIFVPPPPSAESAATEGPAAGKALRAGAGRPAFFDIARDETRRLTFDAAQGGLYRIETLGRLKTALRVGAAVSPKLGEGEANGPGQNGLVTTYLRAGAYRAAVTAKDSAGHVGLAITPATLAPTAKIVDSGDARATLAPGKGAAVPIEITRAGDYRLALASLSQNFTARLEESDGWPLTKPGAFKRQTLRLAPGTYRLVVSPADVEARMIARVTPVRAEAGLEGHGPHPLPFEKTQKLQWREPQAKDAPRAPDVWRFSLAGKSDVELSIGDGMIGEVMKEDGAAIGKVVADRPFKGKLEAGVYRVEARSLAHDDRLDYEIALSSPQLQPGAPQRVELPARLDFNLATESVVDLSSFGDRETIGVIKNGAGEVVERLEPRSNDWNVALSRRLPAGDWRLELEGLGATRAPVTQAAPEADAGDAEATEEASEEASDETGQDGDATADAATKEEETETGVEVRLAVMSEKDAGALAAQGETTLSGGGAQRFALPAAPAGSLAVVSARSAGEVALSIEKRDADGVWRVVGAERGLAPVAAWPAADARSAWRATIWPVGGNVEPITASARTIERRAQNGGDVSFDATDLAPELCVARVNTPNAALVDVTTSADVVAGSAPERLLRKTRSGALAPQAPTLWLVTRSCKAKAKIAVLDWLGEDIALDIGEGERAFLPPLGAPRGKTRLWLARSTFTQPALDAGAGMGVAPGAALARASDAPAQMWNAEGPAPMRATLSAIDVETRGAIKAGASFSGLLPPMSAQLVEMENADAPLALDLAGGLAAFVGKTAIFGDGAAISRILHGADAPVLLVNTTSAPLPARLSRVSGPRLALDDKTALKRFYGAAGQLSLPLMTQKGDRLIVIGADATVASASGRILRGRDVALDGPGEVILDFKPGLVAAWIERNGAAPWPQSAARALMLPQRVALEGAAARYVVTRDAPSLLSASTGAPALMSFAQNGKRETFAFPAGMEFRHYMAPGEATLEIYAPHDGVLSGALDVTAQPVIAAHEGVNDAVAVAPGASVLFSFETTRTGDVGIGVRAEPDRVSARLFDTSGKTLGEGVGQVVNLTPGRYFLEARAPVDASATTIRAAIVGLSPPPAAPPEEVVAELLDKAGMKKIK</sequence>
<keyword evidence="4" id="KW-1185">Reference proteome</keyword>
<keyword evidence="2" id="KW-0732">Signal</keyword>
<feature type="compositionally biased region" description="Acidic residues" evidence="1">
    <location>
        <begin position="1013"/>
        <end position="1033"/>
    </location>
</feature>
<dbReference type="RefSeq" id="WP_281804167.1">
    <property type="nucleotide sequence ID" value="NZ_BSEC01000001.1"/>
</dbReference>
<dbReference type="Proteomes" id="UP001144323">
    <property type="component" value="Unassembled WGS sequence"/>
</dbReference>
<evidence type="ECO:0000313" key="4">
    <source>
        <dbReference type="Proteomes" id="UP001144323"/>
    </source>
</evidence>
<gene>
    <name evidence="3" type="ORF">LMG27198_31410</name>
</gene>